<gene>
    <name evidence="2" type="ORF">GMA10_07525</name>
</gene>
<proteinExistence type="predicted"/>
<keyword evidence="3" id="KW-1185">Reference proteome</keyword>
<reference evidence="2 3" key="1">
    <citation type="submission" date="2019-12" db="EMBL/GenBank/DDBJ databases">
        <authorList>
            <person name="Li J."/>
            <person name="Shi Y."/>
            <person name="Xu G."/>
            <person name="Xiao D."/>
            <person name="Ran X."/>
        </authorList>
    </citation>
    <scope>NUCLEOTIDE SEQUENCE [LARGE SCALE GENOMIC DNA]</scope>
    <source>
        <strain evidence="2 3">JCM 15915</strain>
    </source>
</reference>
<dbReference type="RefSeq" id="WP_129315418.1">
    <property type="nucleotide sequence ID" value="NZ_CP197643.1"/>
</dbReference>
<dbReference type="Pfam" id="PF12986">
    <property type="entry name" value="DUF3870"/>
    <property type="match status" value="1"/>
</dbReference>
<dbReference type="Proteomes" id="UP000462152">
    <property type="component" value="Unassembled WGS sequence"/>
</dbReference>
<feature type="domain" description="DUF3870" evidence="1">
    <location>
        <begin position="6"/>
        <end position="98"/>
    </location>
</feature>
<evidence type="ECO:0000313" key="2">
    <source>
        <dbReference type="EMBL" id="MUN55058.1"/>
    </source>
</evidence>
<dbReference type="OrthoDB" id="88363at2"/>
<evidence type="ECO:0000313" key="3">
    <source>
        <dbReference type="Proteomes" id="UP000462152"/>
    </source>
</evidence>
<dbReference type="EMBL" id="WOGT01000003">
    <property type="protein sequence ID" value="MUN55058.1"/>
    <property type="molecule type" value="Genomic_DNA"/>
</dbReference>
<dbReference type="InterPro" id="IPR024617">
    <property type="entry name" value="DUF3870"/>
</dbReference>
<organism evidence="2 3">
    <name type="scientific">Rothia koreensis</name>
    <dbReference type="NCBI Taxonomy" id="592378"/>
    <lineage>
        <taxon>Bacteria</taxon>
        <taxon>Bacillati</taxon>
        <taxon>Actinomycetota</taxon>
        <taxon>Actinomycetes</taxon>
        <taxon>Micrococcales</taxon>
        <taxon>Micrococcaceae</taxon>
        <taxon>Rothia</taxon>
    </lineage>
</organism>
<dbReference type="AlphaFoldDB" id="A0A7K1LIR3"/>
<name>A0A7K1LIR3_9MICC</name>
<comment type="caution">
    <text evidence="2">The sequence shown here is derived from an EMBL/GenBank/DDBJ whole genome shotgun (WGS) entry which is preliminary data.</text>
</comment>
<evidence type="ECO:0000259" key="1">
    <source>
        <dbReference type="Pfam" id="PF12986"/>
    </source>
</evidence>
<protein>
    <submittedName>
        <fullName evidence="2">DUF3870 domain-containing protein</fullName>
    </submittedName>
</protein>
<accession>A0A7K1LIR3</accession>
<sequence length="105" mass="11429">MCSSIFVTGEAKSPSNNPITSKFGLFFIGLVVDTDTHRILDAECTATLALTNSFVRSLIVGAGIDEEEDLVERISTRYHGSSQRALITALRNAASKYRCATDNTR</sequence>